<reference evidence="1 2" key="1">
    <citation type="journal article" date="2011" name="J. Bacteriol.">
        <title>Complete genome sequences of the chemolithoautotrophic Oligotropha carboxidovorans strains OM4 and OM5.</title>
        <authorList>
            <person name="Volland S."/>
            <person name="Rachinger M."/>
            <person name="Strittmatter A."/>
            <person name="Daniel R."/>
            <person name="Gottschalk G."/>
            <person name="Meyer O."/>
        </authorList>
    </citation>
    <scope>NUCLEOTIDE SEQUENCE [LARGE SCALE GENOMIC DNA]</scope>
    <source>
        <strain evidence="2">ATCC 49405 / DSM 1227 / KCTC 32145 / OM5</strain>
    </source>
</reference>
<organism evidence="1 2">
    <name type="scientific">Afipia carboxidovorans (strain ATCC 49405 / DSM 1227 / KCTC 32145 / OM5)</name>
    <name type="common">Oligotropha carboxidovorans</name>
    <dbReference type="NCBI Taxonomy" id="504832"/>
    <lineage>
        <taxon>Bacteria</taxon>
        <taxon>Pseudomonadati</taxon>
        <taxon>Pseudomonadota</taxon>
        <taxon>Alphaproteobacteria</taxon>
        <taxon>Hyphomicrobiales</taxon>
        <taxon>Nitrobacteraceae</taxon>
        <taxon>Afipia</taxon>
    </lineage>
</organism>
<sequence>MKSIPRRPRWPVSGGDRKALAKAIREADHAYSVNKLKAAEARSAAARFECDAWHAQIFQGGPMYPSPTMEDAITAGYTGVDLQCKQCGTTKTIDLAAIRRPPDMPIASLDDTGISCKTCGPQRWKLRARLLGLRMPYKATP</sequence>
<accession>F8C023</accession>
<dbReference type="KEGG" id="ocg:OCA5_c23920"/>
<evidence type="ECO:0000313" key="2">
    <source>
        <dbReference type="Proteomes" id="UP000007730"/>
    </source>
</evidence>
<protein>
    <submittedName>
        <fullName evidence="1">Uncharacterized protein</fullName>
    </submittedName>
</protein>
<evidence type="ECO:0000313" key="1">
    <source>
        <dbReference type="EMBL" id="AEI07088.1"/>
    </source>
</evidence>
<name>F8C023_AFIC5</name>
<dbReference type="OrthoDB" id="8256557at2"/>
<dbReference type="RefSeq" id="WP_013913210.1">
    <property type="nucleotide sequence ID" value="NC_011386.1"/>
</dbReference>
<gene>
    <name evidence="1" type="ordered locus">OCA5_c23920</name>
</gene>
<dbReference type="AlphaFoldDB" id="F8C023"/>
<proteinExistence type="predicted"/>
<dbReference type="Proteomes" id="UP000007730">
    <property type="component" value="Chromosome"/>
</dbReference>
<dbReference type="EMBL" id="CP002826">
    <property type="protein sequence ID" value="AEI07088.1"/>
    <property type="molecule type" value="Genomic_DNA"/>
</dbReference>
<dbReference type="HOGENOM" id="CLU_120350_0_0_5"/>
<keyword evidence="2" id="KW-1185">Reference proteome</keyword>